<evidence type="ECO:0000259" key="1">
    <source>
        <dbReference type="Pfam" id="PF14321"/>
    </source>
</evidence>
<evidence type="ECO:0000313" key="3">
    <source>
        <dbReference type="Proteomes" id="UP000611215"/>
    </source>
</evidence>
<proteinExistence type="predicted"/>
<organism evidence="2 3">
    <name type="scientific">Winogradskyella marina</name>
    <dbReference type="NCBI Taxonomy" id="2785530"/>
    <lineage>
        <taxon>Bacteria</taxon>
        <taxon>Pseudomonadati</taxon>
        <taxon>Bacteroidota</taxon>
        <taxon>Flavobacteriia</taxon>
        <taxon>Flavobacteriales</taxon>
        <taxon>Flavobacteriaceae</taxon>
        <taxon>Winogradskyella</taxon>
    </lineage>
</organism>
<feature type="domain" description="DUF4382" evidence="1">
    <location>
        <begin position="37"/>
        <end position="178"/>
    </location>
</feature>
<reference evidence="2 3" key="1">
    <citation type="submission" date="2020-11" db="EMBL/GenBank/DDBJ databases">
        <title>Winogradskyella marina sp. nov., isolated from marine sediment.</title>
        <authorList>
            <person name="Bo J."/>
            <person name="Wang S."/>
            <person name="Song X."/>
            <person name="Du Z."/>
        </authorList>
    </citation>
    <scope>NUCLEOTIDE SEQUENCE [LARGE SCALE GENOMIC DNA]</scope>
    <source>
        <strain evidence="2 3">F6397</strain>
    </source>
</reference>
<sequence length="189" mass="21452">MKHLHILKIVTFACIVLLCTTSCSKEELNNDEHLAGVSVSLKSATKNLNPVFLDIEAIEVRVKEDVDVPSAWVSLDLMDAGIHNVSGLNNDSELLLVDHFEIKPVHIFEIRLVLGDNNFMDINEVLVSLDIKEKGNATPSNLVTSELERNHLYDISINLDIDESIWFDDNESMMILNPKIYTEIRQFEY</sequence>
<dbReference type="Proteomes" id="UP000611215">
    <property type="component" value="Unassembled WGS sequence"/>
</dbReference>
<dbReference type="Pfam" id="PF14321">
    <property type="entry name" value="DUF4382"/>
    <property type="match status" value="1"/>
</dbReference>
<comment type="caution">
    <text evidence="2">The sequence shown here is derived from an EMBL/GenBank/DDBJ whole genome shotgun (WGS) entry which is preliminary data.</text>
</comment>
<evidence type="ECO:0000313" key="2">
    <source>
        <dbReference type="EMBL" id="MBF8151260.1"/>
    </source>
</evidence>
<accession>A0ABS0EP76</accession>
<gene>
    <name evidence="2" type="ORF">ITJ86_15230</name>
</gene>
<dbReference type="EMBL" id="JADOET010000017">
    <property type="protein sequence ID" value="MBF8151260.1"/>
    <property type="molecule type" value="Genomic_DNA"/>
</dbReference>
<protein>
    <submittedName>
        <fullName evidence="2">DUF4382 domain-containing protein</fullName>
    </submittedName>
</protein>
<keyword evidence="3" id="KW-1185">Reference proteome</keyword>
<dbReference type="RefSeq" id="WP_195872515.1">
    <property type="nucleotide sequence ID" value="NZ_JADOET010000017.1"/>
</dbReference>
<dbReference type="InterPro" id="IPR025491">
    <property type="entry name" value="DUF4382"/>
</dbReference>
<name>A0ABS0EP76_9FLAO</name>